<dbReference type="RefSeq" id="YP_009275150.1">
    <property type="nucleotide sequence ID" value="NC_030924.1"/>
</dbReference>
<sequence>MMKIGKVNLDDDHARCRIYGHAWDAVGDIIFNAEGYWETLGCLRCGLRRRALVERRTGYIKNRTYTYPKGYHIKGGLDRAQRGKVRLKVMESGGFG</sequence>
<name>A0A160DDV5_9CAUD</name>
<evidence type="ECO:0000313" key="1">
    <source>
        <dbReference type="EMBL" id="ANA85948.1"/>
    </source>
</evidence>
<evidence type="ECO:0000313" key="2">
    <source>
        <dbReference type="Proteomes" id="UP000207742"/>
    </source>
</evidence>
<dbReference type="Proteomes" id="UP000207742">
    <property type="component" value="Segment"/>
</dbReference>
<dbReference type="EMBL" id="KU998241">
    <property type="protein sequence ID" value="ANA85948.1"/>
    <property type="molecule type" value="Genomic_DNA"/>
</dbReference>
<accession>A0A160DDV5</accession>
<protein>
    <submittedName>
        <fullName evidence="1">Uncharacterized protein</fullName>
    </submittedName>
</protein>
<dbReference type="GeneID" id="28802109"/>
<reference evidence="1 2" key="1">
    <citation type="submission" date="2016-03" db="EMBL/GenBank/DDBJ databases">
        <authorList>
            <person name="Montgomery M.T."/>
            <person name="Guerrero C.A."/>
            <person name="Mavrich T.N."/>
            <person name="Pope W.H."/>
            <person name="Garlena R.A."/>
            <person name="Russell D.A."/>
            <person name="Jacobs-Sera D."/>
            <person name="Hendrix R.W."/>
            <person name="Hatfull G.F."/>
        </authorList>
    </citation>
    <scope>NUCLEOTIDE SEQUENCE [LARGE SCALE GENOMIC DNA]</scope>
</reference>
<gene>
    <name evidence="1" type="primary">84</name>
    <name evidence="1" type="ORF">PBI_MONTY_84</name>
</gene>
<keyword evidence="2" id="KW-1185">Reference proteome</keyword>
<proteinExistence type="predicted"/>
<organism evidence="1 2">
    <name type="scientific">Gordonia phage Monty</name>
    <dbReference type="NCBI Taxonomy" id="1838073"/>
    <lineage>
        <taxon>Viruses</taxon>
        <taxon>Duplodnaviria</taxon>
        <taxon>Heunggongvirae</taxon>
        <taxon>Uroviricota</taxon>
        <taxon>Caudoviricetes</taxon>
        <taxon>Montyvirus</taxon>
        <taxon>Montyvirus monty</taxon>
    </lineage>
</organism>
<dbReference type="KEGG" id="vg:28802109"/>